<proteinExistence type="predicted"/>
<gene>
    <name evidence="2" type="ORF">Q0590_18295</name>
</gene>
<dbReference type="PROSITE" id="PS51257">
    <property type="entry name" value="PROKAR_LIPOPROTEIN"/>
    <property type="match status" value="1"/>
</dbReference>
<dbReference type="InterPro" id="IPR052559">
    <property type="entry name" value="V-haloperoxidase"/>
</dbReference>
<dbReference type="EMBL" id="JAUKPO010000010">
    <property type="protein sequence ID" value="MDO1448231.1"/>
    <property type="molecule type" value="Genomic_DNA"/>
</dbReference>
<keyword evidence="3" id="KW-1185">Reference proteome</keyword>
<dbReference type="Proteomes" id="UP001168528">
    <property type="component" value="Unassembled WGS sequence"/>
</dbReference>
<dbReference type="CDD" id="cd03398">
    <property type="entry name" value="PAP2_haloperoxidase"/>
    <property type="match status" value="1"/>
</dbReference>
<dbReference type="PANTHER" id="PTHR34599">
    <property type="entry name" value="PEROXIDASE-RELATED"/>
    <property type="match status" value="1"/>
</dbReference>
<reference evidence="2" key="1">
    <citation type="submission" date="2023-07" db="EMBL/GenBank/DDBJ databases">
        <title>The genome sequence of Rhodocytophaga aerolata KACC 12507.</title>
        <authorList>
            <person name="Zhang X."/>
        </authorList>
    </citation>
    <scope>NUCLEOTIDE SEQUENCE</scope>
    <source>
        <strain evidence="2">KACC 12507</strain>
    </source>
</reference>
<dbReference type="InterPro" id="IPR036938">
    <property type="entry name" value="PAP2/HPO_sf"/>
</dbReference>
<keyword evidence="1" id="KW-0732">Signal</keyword>
<evidence type="ECO:0000313" key="3">
    <source>
        <dbReference type="Proteomes" id="UP001168528"/>
    </source>
</evidence>
<dbReference type="RefSeq" id="WP_302039032.1">
    <property type="nucleotide sequence ID" value="NZ_JAUKPO010000010.1"/>
</dbReference>
<feature type="signal peptide" evidence="1">
    <location>
        <begin position="1"/>
        <end position="18"/>
    </location>
</feature>
<protein>
    <submittedName>
        <fullName evidence="2">Phosphatase PAP2 family protein</fullName>
    </submittedName>
</protein>
<evidence type="ECO:0000256" key="1">
    <source>
        <dbReference type="SAM" id="SignalP"/>
    </source>
</evidence>
<dbReference type="Gene3D" id="1.10.606.20">
    <property type="match status" value="1"/>
</dbReference>
<sequence length="438" mass="47882">MKTTNLFALLMAITILFACNKFKDITPDYAEGPKPEKKYFKGISNQVILDWNIAAFDAMGGATYQHSLLASRVNAMVHIAMHDALNAIGPAFETYALQTKDYQAEPISAAASAAHRVLVAHFPDKKADLDARLQQSLAGIPEGQPKAHGLALGVEAANAILALRQNDGAFADPFGAIEPSTEPGVYQAVPPFDIIFAPFWKTMQPFGLQSPEQFRSTPQPSLTSEVYTQDYNEIKSVGQLNSQTRTAEQTSYAKFWYEFSEAGWNRVARSAISGKKLDLLTTARLFALLNMALADSYTAGWDSKFHYNFWRPYTAIRAAENDGNGQTVADQSWEPLMPTPPVQDYPSTHSALGNAGATVLAAILGDNTKFTMISNTAEIPGSTRSFKSFSQAADENADSRVMAGIHFRFSCEAGQDLGNKVGKFIVENKLRPVKTSQQ</sequence>
<organism evidence="2 3">
    <name type="scientific">Rhodocytophaga aerolata</name>
    <dbReference type="NCBI Taxonomy" id="455078"/>
    <lineage>
        <taxon>Bacteria</taxon>
        <taxon>Pseudomonadati</taxon>
        <taxon>Bacteroidota</taxon>
        <taxon>Cytophagia</taxon>
        <taxon>Cytophagales</taxon>
        <taxon>Rhodocytophagaceae</taxon>
        <taxon>Rhodocytophaga</taxon>
    </lineage>
</organism>
<accession>A0ABT8R801</accession>
<comment type="caution">
    <text evidence="2">The sequence shown here is derived from an EMBL/GenBank/DDBJ whole genome shotgun (WGS) entry which is preliminary data.</text>
</comment>
<dbReference type="PANTHER" id="PTHR34599:SF1">
    <property type="entry name" value="PHOSPHATIDIC ACID PHOSPHATASE TYPE 2_HALOPEROXIDASE DOMAIN-CONTAINING PROTEIN"/>
    <property type="match status" value="1"/>
</dbReference>
<feature type="chain" id="PRO_5046903064" evidence="1">
    <location>
        <begin position="19"/>
        <end position="438"/>
    </location>
</feature>
<dbReference type="SUPFAM" id="SSF48317">
    <property type="entry name" value="Acid phosphatase/Vanadium-dependent haloperoxidase"/>
    <property type="match status" value="1"/>
</dbReference>
<name>A0ABT8R801_9BACT</name>
<evidence type="ECO:0000313" key="2">
    <source>
        <dbReference type="EMBL" id="MDO1448231.1"/>
    </source>
</evidence>